<proteinExistence type="predicted"/>
<keyword evidence="2" id="KW-1185">Reference proteome</keyword>
<evidence type="ECO:0008006" key="3">
    <source>
        <dbReference type="Google" id="ProtNLM"/>
    </source>
</evidence>
<protein>
    <recommendedName>
        <fullName evidence="3">Transposase</fullName>
    </recommendedName>
</protein>
<sequence length="71" mass="8098">MSELPEVQTCGGRCKKKTHEVKSWTKNIKVVRADVGFLGALDLNIDPYQAWYQLAIRGDALRKFDGNPYTR</sequence>
<accession>A0ABN4GSP4</accession>
<gene>
    <name evidence="1" type="ORF">CulFRC58_0814</name>
</gene>
<reference evidence="1 2" key="1">
    <citation type="journal article" date="2014" name="Int. J. Syst. Evol. Microbiol.">
        <title>Draft Genome Sequence of Corynebacterium ulcerans FRC58, Isolated from the Bronchitic Aspiration of a Patient in France.</title>
        <authorList>
            <person name="Silva Ado S."/>
            <person name="Barauna R.A."/>
            <person name="de Sa P.C."/>
            <person name="das Gracas D.A."/>
            <person name="Carneiro A.R."/>
            <person name="Thouvenin M."/>
            <person name="Azevedo V."/>
            <person name="Badell E."/>
            <person name="Guiso N."/>
            <person name="da Silva A.L."/>
            <person name="Ramos R.T."/>
        </authorList>
    </citation>
    <scope>NUCLEOTIDE SEQUENCE [LARGE SCALE GENOMIC DNA]</scope>
    <source>
        <strain evidence="1 2">FRC58</strain>
    </source>
</reference>
<dbReference type="EMBL" id="CP011913">
    <property type="protein sequence ID" value="AKN76668.1"/>
    <property type="molecule type" value="Genomic_DNA"/>
</dbReference>
<name>A0ABN4GSP4_CORUL</name>
<dbReference type="Proteomes" id="UP000036185">
    <property type="component" value="Chromosome"/>
</dbReference>
<evidence type="ECO:0000313" key="2">
    <source>
        <dbReference type="Proteomes" id="UP000036185"/>
    </source>
</evidence>
<organism evidence="1 2">
    <name type="scientific">Corynebacterium ulcerans FRC58</name>
    <dbReference type="NCBI Taxonomy" id="1408268"/>
    <lineage>
        <taxon>Bacteria</taxon>
        <taxon>Bacillati</taxon>
        <taxon>Actinomycetota</taxon>
        <taxon>Actinomycetes</taxon>
        <taxon>Mycobacteriales</taxon>
        <taxon>Corynebacteriaceae</taxon>
        <taxon>Corynebacterium</taxon>
    </lineage>
</organism>
<evidence type="ECO:0000313" key="1">
    <source>
        <dbReference type="EMBL" id="AKN76668.1"/>
    </source>
</evidence>